<comment type="caution">
    <text evidence="3">The sequence shown here is derived from an EMBL/GenBank/DDBJ whole genome shotgun (WGS) entry which is preliminary data.</text>
</comment>
<keyword evidence="2" id="KW-0812">Transmembrane</keyword>
<feature type="transmembrane region" description="Helical" evidence="2">
    <location>
        <begin position="82"/>
        <end position="101"/>
    </location>
</feature>
<evidence type="ECO:0000256" key="1">
    <source>
        <dbReference type="SAM" id="MobiDB-lite"/>
    </source>
</evidence>
<organism evidence="3 4">
    <name type="scientific">Linnemannia gamsii</name>
    <dbReference type="NCBI Taxonomy" id="64522"/>
    <lineage>
        <taxon>Eukaryota</taxon>
        <taxon>Fungi</taxon>
        <taxon>Fungi incertae sedis</taxon>
        <taxon>Mucoromycota</taxon>
        <taxon>Mortierellomycotina</taxon>
        <taxon>Mortierellomycetes</taxon>
        <taxon>Mortierellales</taxon>
        <taxon>Mortierellaceae</taxon>
        <taxon>Linnemannia</taxon>
    </lineage>
</organism>
<feature type="region of interest" description="Disordered" evidence="1">
    <location>
        <begin position="1"/>
        <end position="22"/>
    </location>
</feature>
<sequence>MSTPTLATTASRGDSETTRSLPSTEIAPITSGISWGAIFAGAAGAAALSLILLMLGMGLGLSSVSPWSNQGASTAAIGMSTILWLTFTQLAASGVGGYLAGRLRTKSAVMQTHDICFRDTAHGFITWAVATLLTAALLTTTISSIVTRGGEAAASVAGTAASAGEAVAKNAAPSLDENMDYFVDSLFRKDMSASTGSFSAQPTGSEVNSANSKSEVIRIFSNSIRTNTLPSEDRRYIAQLVAQRTGMAQADAEKRVTAIFDKVQVKLKEVEITAKESADKVRKASSYAALWFSASLLFGAFFGSLGAMYGGRRQDL</sequence>
<evidence type="ECO:0000313" key="4">
    <source>
        <dbReference type="Proteomes" id="UP000823405"/>
    </source>
</evidence>
<evidence type="ECO:0000313" key="3">
    <source>
        <dbReference type="EMBL" id="KAG0322630.1"/>
    </source>
</evidence>
<dbReference type="Proteomes" id="UP000823405">
    <property type="component" value="Unassembled WGS sequence"/>
</dbReference>
<feature type="transmembrane region" description="Helical" evidence="2">
    <location>
        <begin position="33"/>
        <end position="61"/>
    </location>
</feature>
<dbReference type="OrthoDB" id="2419045at2759"/>
<keyword evidence="4" id="KW-1185">Reference proteome</keyword>
<evidence type="ECO:0000256" key="2">
    <source>
        <dbReference type="SAM" id="Phobius"/>
    </source>
</evidence>
<protein>
    <recommendedName>
        <fullName evidence="5">Transmembrane protein</fullName>
    </recommendedName>
</protein>
<accession>A0A9P6UWQ0</accession>
<dbReference type="EMBL" id="JAAAIN010000024">
    <property type="protein sequence ID" value="KAG0322630.1"/>
    <property type="molecule type" value="Genomic_DNA"/>
</dbReference>
<feature type="transmembrane region" description="Helical" evidence="2">
    <location>
        <begin position="287"/>
        <end position="309"/>
    </location>
</feature>
<keyword evidence="2" id="KW-0472">Membrane</keyword>
<dbReference type="AlphaFoldDB" id="A0A9P6UWQ0"/>
<feature type="transmembrane region" description="Helical" evidence="2">
    <location>
        <begin position="121"/>
        <end position="138"/>
    </location>
</feature>
<reference evidence="3" key="1">
    <citation type="journal article" date="2020" name="Fungal Divers.">
        <title>Resolving the Mortierellaceae phylogeny through synthesis of multi-gene phylogenetics and phylogenomics.</title>
        <authorList>
            <person name="Vandepol N."/>
            <person name="Liber J."/>
            <person name="Desiro A."/>
            <person name="Na H."/>
            <person name="Kennedy M."/>
            <person name="Barry K."/>
            <person name="Grigoriev I.V."/>
            <person name="Miller A.N."/>
            <person name="O'Donnell K."/>
            <person name="Stajich J.E."/>
            <person name="Bonito G."/>
        </authorList>
    </citation>
    <scope>NUCLEOTIDE SEQUENCE</scope>
    <source>
        <strain evidence="3">NVP60</strain>
    </source>
</reference>
<evidence type="ECO:0008006" key="5">
    <source>
        <dbReference type="Google" id="ProtNLM"/>
    </source>
</evidence>
<keyword evidence="2" id="KW-1133">Transmembrane helix</keyword>
<name>A0A9P6UWQ0_9FUNG</name>
<gene>
    <name evidence="3" type="ORF">BGZ97_005291</name>
</gene>
<proteinExistence type="predicted"/>